<evidence type="ECO:0000313" key="6">
    <source>
        <dbReference type="EMBL" id="KAF2151608.1"/>
    </source>
</evidence>
<dbReference type="AlphaFoldDB" id="A0A9P4J395"/>
<dbReference type="Pfam" id="PF01571">
    <property type="entry name" value="GCV_T"/>
    <property type="match status" value="1"/>
</dbReference>
<dbReference type="PANTHER" id="PTHR43757">
    <property type="entry name" value="AMINOMETHYLTRANSFERASE"/>
    <property type="match status" value="1"/>
</dbReference>
<dbReference type="PANTHER" id="PTHR43757:SF2">
    <property type="entry name" value="AMINOMETHYLTRANSFERASE, MITOCHONDRIAL"/>
    <property type="match status" value="1"/>
</dbReference>
<evidence type="ECO:0000259" key="3">
    <source>
        <dbReference type="Pfam" id="PF01571"/>
    </source>
</evidence>
<dbReference type="InterPro" id="IPR013977">
    <property type="entry name" value="GcvT_C"/>
</dbReference>
<feature type="domain" description="FAD dependent oxidoreductase central" evidence="5">
    <location>
        <begin position="391"/>
        <end position="445"/>
    </location>
</feature>
<dbReference type="Proteomes" id="UP000799439">
    <property type="component" value="Unassembled WGS sequence"/>
</dbReference>
<evidence type="ECO:0000259" key="5">
    <source>
        <dbReference type="Pfam" id="PF16350"/>
    </source>
</evidence>
<feature type="domain" description="Aminomethyltransferase C-terminal" evidence="4">
    <location>
        <begin position="753"/>
        <end position="831"/>
    </location>
</feature>
<evidence type="ECO:0000259" key="4">
    <source>
        <dbReference type="Pfam" id="PF08669"/>
    </source>
</evidence>
<dbReference type="Gene3D" id="3.30.9.10">
    <property type="entry name" value="D-Amino Acid Oxidase, subunit A, domain 2"/>
    <property type="match status" value="1"/>
</dbReference>
<dbReference type="Gene3D" id="3.30.1360.120">
    <property type="entry name" value="Probable tRNA modification gtpase trme, domain 1"/>
    <property type="match status" value="1"/>
</dbReference>
<dbReference type="InterPro" id="IPR028896">
    <property type="entry name" value="GcvT/YgfZ/DmdA"/>
</dbReference>
<dbReference type="InterPro" id="IPR027266">
    <property type="entry name" value="TrmE/GcvT-like"/>
</dbReference>
<dbReference type="InterPro" id="IPR032503">
    <property type="entry name" value="FAO_M"/>
</dbReference>
<dbReference type="OrthoDB" id="498204at2759"/>
<dbReference type="Pfam" id="PF08669">
    <property type="entry name" value="GCV_T_C"/>
    <property type="match status" value="1"/>
</dbReference>
<protein>
    <submittedName>
        <fullName evidence="6">Dimethylglycine dehydrogenase mitochondrial</fullName>
    </submittedName>
</protein>
<dbReference type="InterPro" id="IPR036188">
    <property type="entry name" value="FAD/NAD-bd_sf"/>
</dbReference>
<comment type="similarity">
    <text evidence="1">Belongs to the GcvT family.</text>
</comment>
<dbReference type="Gene3D" id="3.30.70.1400">
    <property type="entry name" value="Aminomethyltransferase beta-barrel domains"/>
    <property type="match status" value="1"/>
</dbReference>
<dbReference type="SUPFAM" id="SSF51905">
    <property type="entry name" value="FAD/NAD(P)-binding domain"/>
    <property type="match status" value="1"/>
</dbReference>
<dbReference type="EMBL" id="ML996087">
    <property type="protein sequence ID" value="KAF2151608.1"/>
    <property type="molecule type" value="Genomic_DNA"/>
</dbReference>
<dbReference type="InterPro" id="IPR006222">
    <property type="entry name" value="GCVT_N"/>
</dbReference>
<dbReference type="Pfam" id="PF16350">
    <property type="entry name" value="FAO_M"/>
    <property type="match status" value="1"/>
</dbReference>
<dbReference type="SUPFAM" id="SSF54373">
    <property type="entry name" value="FAD-linked reductases, C-terminal domain"/>
    <property type="match status" value="1"/>
</dbReference>
<name>A0A9P4J395_9PEZI</name>
<reference evidence="6" key="1">
    <citation type="journal article" date="2020" name="Stud. Mycol.">
        <title>101 Dothideomycetes genomes: a test case for predicting lifestyles and emergence of pathogens.</title>
        <authorList>
            <person name="Haridas S."/>
            <person name="Albert R."/>
            <person name="Binder M."/>
            <person name="Bloem J."/>
            <person name="Labutti K."/>
            <person name="Salamov A."/>
            <person name="Andreopoulos B."/>
            <person name="Baker S."/>
            <person name="Barry K."/>
            <person name="Bills G."/>
            <person name="Bluhm B."/>
            <person name="Cannon C."/>
            <person name="Castanera R."/>
            <person name="Culley D."/>
            <person name="Daum C."/>
            <person name="Ezra D."/>
            <person name="Gonzalez J."/>
            <person name="Henrissat B."/>
            <person name="Kuo A."/>
            <person name="Liang C."/>
            <person name="Lipzen A."/>
            <person name="Lutzoni F."/>
            <person name="Magnuson J."/>
            <person name="Mondo S."/>
            <person name="Nolan M."/>
            <person name="Ohm R."/>
            <person name="Pangilinan J."/>
            <person name="Park H.-J."/>
            <person name="Ramirez L."/>
            <person name="Alfaro M."/>
            <person name="Sun H."/>
            <person name="Tritt A."/>
            <person name="Yoshinaga Y."/>
            <person name="Zwiers L.-H."/>
            <person name="Turgeon B."/>
            <person name="Goodwin S."/>
            <person name="Spatafora J."/>
            <person name="Crous P."/>
            <person name="Grigoriev I."/>
        </authorList>
    </citation>
    <scope>NUCLEOTIDE SEQUENCE</scope>
    <source>
        <strain evidence="6">CBS 260.36</strain>
    </source>
</reference>
<feature type="domain" description="GCVT N-terminal" evidence="3">
    <location>
        <begin position="447"/>
        <end position="736"/>
    </location>
</feature>
<feature type="domain" description="FAD dependent oxidoreductase" evidence="2">
    <location>
        <begin position="7"/>
        <end position="387"/>
    </location>
</feature>
<evidence type="ECO:0000313" key="7">
    <source>
        <dbReference type="Proteomes" id="UP000799439"/>
    </source>
</evidence>
<organism evidence="6 7">
    <name type="scientific">Myriangium duriaei CBS 260.36</name>
    <dbReference type="NCBI Taxonomy" id="1168546"/>
    <lineage>
        <taxon>Eukaryota</taxon>
        <taxon>Fungi</taxon>
        <taxon>Dikarya</taxon>
        <taxon>Ascomycota</taxon>
        <taxon>Pezizomycotina</taxon>
        <taxon>Dothideomycetes</taxon>
        <taxon>Dothideomycetidae</taxon>
        <taxon>Myriangiales</taxon>
        <taxon>Myriangiaceae</taxon>
        <taxon>Myriangium</taxon>
    </lineage>
</organism>
<dbReference type="InterPro" id="IPR029043">
    <property type="entry name" value="GcvT/YgfZ_C"/>
</dbReference>
<dbReference type="Gene3D" id="2.40.30.110">
    <property type="entry name" value="Aminomethyltransferase beta-barrel domains"/>
    <property type="match status" value="1"/>
</dbReference>
<dbReference type="InterPro" id="IPR006076">
    <property type="entry name" value="FAD-dep_OxRdtase"/>
</dbReference>
<dbReference type="SUPFAM" id="SSF101790">
    <property type="entry name" value="Aminomethyltransferase beta-barrel domain"/>
    <property type="match status" value="1"/>
</dbReference>
<evidence type="ECO:0000256" key="1">
    <source>
        <dbReference type="ARBA" id="ARBA00008609"/>
    </source>
</evidence>
<accession>A0A9P4J395</accession>
<dbReference type="SUPFAM" id="SSF103025">
    <property type="entry name" value="Folate-binding domain"/>
    <property type="match status" value="1"/>
</dbReference>
<sequence>MSTSKTVVIIGAGIVGVNVADELVARGWRGKDVTVIEQGPLNMPGGSTSHAPGLVFKTTPSKTMSMFAVYTMEKLLGLKKDGVSCFNQLGGLEIATTPERLDELRRKHGYALAWGIDAHIINADECLKLWPHLNSKAVLGGLHIPSDGLALAARAVQILIERTKKAGVNYLESTPVTGIKKTNGRVTGVTTPRRTISSDIVICCAGLWGVEVGKLAGVTIPILPLEHQYVKTTSVSALRGRPVNKHMNAMNAEYPILRYQDRDLYYREHGEQARLSRIWLGIGSYHHRPMPIDAATLELGPKHVDEKHMPSRRDFTPEDFDEAWALSKEILPMIQDCGIEDGFNGIFSFTRDGGPLIGEAPNLEGFWVAEAVWVTHSAGVAKALAELLTTGVSSLDLANCLLTRFEEVQLSPAYTHASGQQSFAEVYQILHPYRQTSAPRDLRLSPFYPRQKELGGIFLENAGWERPYTYEANAKLLRSLPKEWQPVDRDAWSAMNYSNVASVEAWKTRTAVAMYDISAFHRFEVSGPGAVRLLQRLTTKNIDGEPGTITYTLFLTERGTIRTDALVVRISDDVFWVKANNANDLAFLQKAARHQQKQIPNQWVSIRDITGGNCAISLWGPLAREVITSVSADDFSNKSFPFYTVKKANIIGIPVTLLRVSEVGELGWEIVASAEYGLRLWDALYSAGQPHGLVAAGRSAYDGLRIEKGFRTWGADMDSEHDPFEAGIDHAVQLDKKGFVGEAALRRRAKPAKRLRCLTVDDGHSMVLGHEPVFHEGKPVGYVTSAAFGYTIRKPVAYAWLPSHVGEGDAVEIQYIGTKIKATVAAEPLFDPDMSRSLSDGSSVPLDLSKPFKARL</sequence>
<comment type="caution">
    <text evidence="6">The sequence shown here is derived from an EMBL/GenBank/DDBJ whole genome shotgun (WGS) entry which is preliminary data.</text>
</comment>
<keyword evidence="7" id="KW-1185">Reference proteome</keyword>
<dbReference type="Gene3D" id="3.50.50.60">
    <property type="entry name" value="FAD/NAD(P)-binding domain"/>
    <property type="match status" value="1"/>
</dbReference>
<gene>
    <name evidence="6" type="ORF">K461DRAFT_257009</name>
</gene>
<proteinExistence type="inferred from homology"/>
<evidence type="ECO:0000259" key="2">
    <source>
        <dbReference type="Pfam" id="PF01266"/>
    </source>
</evidence>
<dbReference type="GO" id="GO:0005739">
    <property type="term" value="C:mitochondrion"/>
    <property type="evidence" value="ECO:0007669"/>
    <property type="project" value="TreeGrafter"/>
</dbReference>
<dbReference type="Pfam" id="PF01266">
    <property type="entry name" value="DAO"/>
    <property type="match status" value="1"/>
</dbReference>